<comment type="subcellular location">
    <subcellularLocation>
        <location evidence="1 6 7">Nucleus</location>
    </subcellularLocation>
</comment>
<dbReference type="SMART" id="SM00389">
    <property type="entry name" value="HOX"/>
    <property type="match status" value="1"/>
</dbReference>
<dbReference type="InterPro" id="IPR001356">
    <property type="entry name" value="HD"/>
</dbReference>
<dbReference type="Pfam" id="PF00046">
    <property type="entry name" value="Homeodomain"/>
    <property type="match status" value="1"/>
</dbReference>
<evidence type="ECO:0000256" key="5">
    <source>
        <dbReference type="ARBA" id="ARBA00023242"/>
    </source>
</evidence>
<dbReference type="PROSITE" id="PS50071">
    <property type="entry name" value="HOMEOBOX_2"/>
    <property type="match status" value="1"/>
</dbReference>
<keyword evidence="3 6" id="KW-0238">DNA-binding</keyword>
<dbReference type="GO" id="GO:0005634">
    <property type="term" value="C:nucleus"/>
    <property type="evidence" value="ECO:0007669"/>
    <property type="project" value="UniProtKB-SubCell"/>
</dbReference>
<dbReference type="PRINTS" id="PR00024">
    <property type="entry name" value="HOMEOBOX"/>
</dbReference>
<dbReference type="InterPro" id="IPR001827">
    <property type="entry name" value="Homeobox_Antennapedia_CS"/>
</dbReference>
<dbReference type="InterPro" id="IPR020479">
    <property type="entry name" value="HD_metazoa"/>
</dbReference>
<feature type="region of interest" description="Disordered" evidence="8">
    <location>
        <begin position="199"/>
        <end position="281"/>
    </location>
</feature>
<dbReference type="InParanoid" id="K1QNR4"/>
<evidence type="ECO:0000256" key="2">
    <source>
        <dbReference type="ARBA" id="ARBA00022473"/>
    </source>
</evidence>
<protein>
    <submittedName>
        <fullName evidence="9">Homeobox protein HOX3</fullName>
    </submittedName>
</protein>
<feature type="DNA-binding region" description="Homeobox" evidence="6">
    <location>
        <begin position="144"/>
        <end position="203"/>
    </location>
</feature>
<dbReference type="EMBL" id="JH816167">
    <property type="protein sequence ID" value="EKC32709.1"/>
    <property type="molecule type" value="Genomic_DNA"/>
</dbReference>
<dbReference type="InterPro" id="IPR017970">
    <property type="entry name" value="Homeobox_CS"/>
</dbReference>
<organism evidence="9">
    <name type="scientific">Magallana gigas</name>
    <name type="common">Pacific oyster</name>
    <name type="synonym">Crassostrea gigas</name>
    <dbReference type="NCBI Taxonomy" id="29159"/>
    <lineage>
        <taxon>Eukaryota</taxon>
        <taxon>Metazoa</taxon>
        <taxon>Spiralia</taxon>
        <taxon>Lophotrochozoa</taxon>
        <taxon>Mollusca</taxon>
        <taxon>Bivalvia</taxon>
        <taxon>Autobranchia</taxon>
        <taxon>Pteriomorphia</taxon>
        <taxon>Ostreida</taxon>
        <taxon>Ostreoidea</taxon>
        <taxon>Ostreidae</taxon>
        <taxon>Magallana</taxon>
    </lineage>
</organism>
<reference evidence="9" key="1">
    <citation type="journal article" date="2012" name="Nature">
        <title>The oyster genome reveals stress adaptation and complexity of shell formation.</title>
        <authorList>
            <person name="Zhang G."/>
            <person name="Fang X."/>
            <person name="Guo X."/>
            <person name="Li L."/>
            <person name="Luo R."/>
            <person name="Xu F."/>
            <person name="Yang P."/>
            <person name="Zhang L."/>
            <person name="Wang X."/>
            <person name="Qi H."/>
            <person name="Xiong Z."/>
            <person name="Que H."/>
            <person name="Xie Y."/>
            <person name="Holland P.W."/>
            <person name="Paps J."/>
            <person name="Zhu Y."/>
            <person name="Wu F."/>
            <person name="Chen Y."/>
            <person name="Wang J."/>
            <person name="Peng C."/>
            <person name="Meng J."/>
            <person name="Yang L."/>
            <person name="Liu J."/>
            <person name="Wen B."/>
            <person name="Zhang N."/>
            <person name="Huang Z."/>
            <person name="Zhu Q."/>
            <person name="Feng Y."/>
            <person name="Mount A."/>
            <person name="Hedgecock D."/>
            <person name="Xu Z."/>
            <person name="Liu Y."/>
            <person name="Domazet-Loso T."/>
            <person name="Du Y."/>
            <person name="Sun X."/>
            <person name="Zhang S."/>
            <person name="Liu B."/>
            <person name="Cheng P."/>
            <person name="Jiang X."/>
            <person name="Li J."/>
            <person name="Fan D."/>
            <person name="Wang W."/>
            <person name="Fu W."/>
            <person name="Wang T."/>
            <person name="Wang B."/>
            <person name="Zhang J."/>
            <person name="Peng Z."/>
            <person name="Li Y."/>
            <person name="Li N."/>
            <person name="Wang J."/>
            <person name="Chen M."/>
            <person name="He Y."/>
            <person name="Tan F."/>
            <person name="Song X."/>
            <person name="Zheng Q."/>
            <person name="Huang R."/>
            <person name="Yang H."/>
            <person name="Du X."/>
            <person name="Chen L."/>
            <person name="Yang M."/>
            <person name="Gaffney P.M."/>
            <person name="Wang S."/>
            <person name="Luo L."/>
            <person name="She Z."/>
            <person name="Ming Y."/>
            <person name="Huang W."/>
            <person name="Zhang S."/>
            <person name="Huang B."/>
            <person name="Zhang Y."/>
            <person name="Qu T."/>
            <person name="Ni P."/>
            <person name="Miao G."/>
            <person name="Wang J."/>
            <person name="Wang Q."/>
            <person name="Steinberg C.E."/>
            <person name="Wang H."/>
            <person name="Li N."/>
            <person name="Qian L."/>
            <person name="Zhang G."/>
            <person name="Li Y."/>
            <person name="Yang H."/>
            <person name="Liu X."/>
            <person name="Wang J."/>
            <person name="Yin Y."/>
            <person name="Wang J."/>
        </authorList>
    </citation>
    <scope>NUCLEOTIDE SEQUENCE [LARGE SCALE GENOMIC DNA]</scope>
    <source>
        <strain evidence="9">05x7-T-G4-1.051#20</strain>
    </source>
</reference>
<dbReference type="PANTHER" id="PTHR45664:SF12">
    <property type="entry name" value="PANCREAS_DUODENUM HOMEOBOX PROTEIN 1"/>
    <property type="match status" value="1"/>
</dbReference>
<feature type="compositionally biased region" description="Low complexity" evidence="8">
    <location>
        <begin position="105"/>
        <end position="137"/>
    </location>
</feature>
<evidence type="ECO:0000256" key="1">
    <source>
        <dbReference type="ARBA" id="ARBA00004123"/>
    </source>
</evidence>
<keyword evidence="2" id="KW-0217">Developmental protein</keyword>
<feature type="compositionally biased region" description="Polar residues" evidence="8">
    <location>
        <begin position="53"/>
        <end position="67"/>
    </location>
</feature>
<name>K1QNR4_MAGGI</name>
<dbReference type="InterPro" id="IPR009057">
    <property type="entry name" value="Homeodomain-like_sf"/>
</dbReference>
<gene>
    <name evidence="9" type="ORF">CGI_10024087</name>
</gene>
<evidence type="ECO:0000256" key="6">
    <source>
        <dbReference type="PROSITE-ProRule" id="PRU00108"/>
    </source>
</evidence>
<dbReference type="HOGENOM" id="CLU_685610_0_0_1"/>
<feature type="compositionally biased region" description="Low complexity" evidence="8">
    <location>
        <begin position="219"/>
        <end position="228"/>
    </location>
</feature>
<accession>K1QNR4</accession>
<dbReference type="PROSITE" id="PS00032">
    <property type="entry name" value="ANTENNAPEDIA"/>
    <property type="match status" value="1"/>
</dbReference>
<feature type="compositionally biased region" description="Basic and acidic residues" evidence="8">
    <location>
        <begin position="200"/>
        <end position="216"/>
    </location>
</feature>
<feature type="compositionally biased region" description="Polar residues" evidence="8">
    <location>
        <begin position="79"/>
        <end position="88"/>
    </location>
</feature>
<evidence type="ECO:0000256" key="8">
    <source>
        <dbReference type="SAM" id="MobiDB-lite"/>
    </source>
</evidence>
<evidence type="ECO:0000313" key="9">
    <source>
        <dbReference type="EMBL" id="EKC32709.1"/>
    </source>
</evidence>
<evidence type="ECO:0000256" key="3">
    <source>
        <dbReference type="ARBA" id="ARBA00023125"/>
    </source>
</evidence>
<proteinExistence type="predicted"/>
<dbReference type="CDD" id="cd00086">
    <property type="entry name" value="homeodomain"/>
    <property type="match status" value="1"/>
</dbReference>
<evidence type="ECO:0000256" key="7">
    <source>
        <dbReference type="RuleBase" id="RU000682"/>
    </source>
</evidence>
<feature type="region of interest" description="Disordered" evidence="8">
    <location>
        <begin position="53"/>
        <end position="148"/>
    </location>
</feature>
<dbReference type="SUPFAM" id="SSF46689">
    <property type="entry name" value="Homeodomain-like"/>
    <property type="match status" value="1"/>
</dbReference>
<dbReference type="Gene3D" id="1.10.10.60">
    <property type="entry name" value="Homeodomain-like"/>
    <property type="match status" value="1"/>
</dbReference>
<dbReference type="PANTHER" id="PTHR45664">
    <property type="entry name" value="PROTEIN ZERKNUELLT 1-RELATED"/>
    <property type="match status" value="1"/>
</dbReference>
<dbReference type="GO" id="GO:0000981">
    <property type="term" value="F:DNA-binding transcription factor activity, RNA polymerase II-specific"/>
    <property type="evidence" value="ECO:0007669"/>
    <property type="project" value="InterPro"/>
</dbReference>
<dbReference type="GO" id="GO:0045944">
    <property type="term" value="P:positive regulation of transcription by RNA polymerase II"/>
    <property type="evidence" value="ECO:0007669"/>
    <property type="project" value="UniProtKB-ARBA"/>
</dbReference>
<dbReference type="PROSITE" id="PS00027">
    <property type="entry name" value="HOMEOBOX_1"/>
    <property type="match status" value="1"/>
</dbReference>
<dbReference type="GO" id="GO:0000978">
    <property type="term" value="F:RNA polymerase II cis-regulatory region sequence-specific DNA binding"/>
    <property type="evidence" value="ECO:0007669"/>
    <property type="project" value="TreeGrafter"/>
</dbReference>
<dbReference type="AlphaFoldDB" id="K1QNR4"/>
<dbReference type="FunFam" id="1.10.10.60:FF:000504">
    <property type="entry name" value="Transcription factor RFX3"/>
    <property type="match status" value="1"/>
</dbReference>
<keyword evidence="4 6" id="KW-0371">Homeobox</keyword>
<sequence length="402" mass="45069">MHKTAFYNHQSVFQNYFPGDTNYSYDVPYCQPNMSPTNGDFFSHPSCAVQNSSIPSPTGTFSTQYTGSEGYPNHLTGVGSPNPTSFSNKGEIYPWMKESRQNSKQRQAATSQPQTQQQQQTQPNQQQPGQTGQATTPQPQPEPTKRARTAYTSAQLVELEKEFHFNRYLCRPRRIEMAALLSLTERQIKIWFQNRRMKFKKEQRQKPHSEKCKHDGNMSGSESDSQGSTSGGGDRVGSECGGKLSPDDFVHSQSPHGLHSGLGAHNNHTNHKTSRSPQIPGQDLNLRHQYLADNGSHYFREQTSPRQTQSLSPPHQQYSDIYQQSQHPGYNHIPSDNPGYPAAGPYNTHSPMYPEVPHMNAHMDTGNAHPFSSNMGYSSSGIPNSNCYSQGSYDYVPKLTHL</sequence>
<keyword evidence="5 6" id="KW-0539">Nucleus</keyword>
<evidence type="ECO:0000256" key="4">
    <source>
        <dbReference type="ARBA" id="ARBA00023155"/>
    </source>
</evidence>